<name>A0ABY1PWR5_9BACT</name>
<reference evidence="3 4" key="1">
    <citation type="submission" date="2017-05" db="EMBL/GenBank/DDBJ databases">
        <authorList>
            <person name="Varghese N."/>
            <person name="Submissions S."/>
        </authorList>
    </citation>
    <scope>NUCLEOTIDE SEQUENCE [LARGE SCALE GENOMIC DNA]</scope>
    <source>
        <strain evidence="3 4">DSM 25457</strain>
    </source>
</reference>
<dbReference type="EMBL" id="FXUG01000003">
    <property type="protein sequence ID" value="SMP51568.1"/>
    <property type="molecule type" value="Genomic_DNA"/>
</dbReference>
<dbReference type="Pfam" id="PF03319">
    <property type="entry name" value="EutN_CcmL"/>
    <property type="match status" value="1"/>
</dbReference>
<dbReference type="InterPro" id="IPR004992">
    <property type="entry name" value="EutN_CcmL"/>
</dbReference>
<evidence type="ECO:0000313" key="3">
    <source>
        <dbReference type="EMBL" id="SMP51568.1"/>
    </source>
</evidence>
<dbReference type="PANTHER" id="PTHR36539">
    <property type="entry name" value="ETHANOLAMINE UTILIZATION PROTEIN EUTN"/>
    <property type="match status" value="1"/>
</dbReference>
<dbReference type="Proteomes" id="UP001158067">
    <property type="component" value="Unassembled WGS sequence"/>
</dbReference>
<keyword evidence="4" id="KW-1185">Reference proteome</keyword>
<evidence type="ECO:0000313" key="4">
    <source>
        <dbReference type="Proteomes" id="UP001158067"/>
    </source>
</evidence>
<keyword evidence="2" id="KW-1283">Bacterial microcompartment</keyword>
<organism evidence="3 4">
    <name type="scientific">Neorhodopirellula lusitana</name>
    <dbReference type="NCBI Taxonomy" id="445327"/>
    <lineage>
        <taxon>Bacteria</taxon>
        <taxon>Pseudomonadati</taxon>
        <taxon>Planctomycetota</taxon>
        <taxon>Planctomycetia</taxon>
        <taxon>Pirellulales</taxon>
        <taxon>Pirellulaceae</taxon>
        <taxon>Neorhodopirellula</taxon>
    </lineage>
</organism>
<dbReference type="InterPro" id="IPR036677">
    <property type="entry name" value="EutN_CcmL_sf"/>
</dbReference>
<dbReference type="SUPFAM" id="SSF159133">
    <property type="entry name" value="EutN/CcmL-like"/>
    <property type="match status" value="1"/>
</dbReference>
<proteinExistence type="predicted"/>
<dbReference type="PANTHER" id="PTHR36539:SF1">
    <property type="entry name" value="BACTERIAL MICROCOMPARTMENT SHELL VERTEX PROTEIN EUTN"/>
    <property type="match status" value="1"/>
</dbReference>
<protein>
    <submittedName>
        <fullName evidence="3">Carboxysome shell and ethanolamine utilization microcompartment protein CcmK/EutM</fullName>
    </submittedName>
</protein>
<evidence type="ECO:0000256" key="2">
    <source>
        <dbReference type="ARBA" id="ARBA00024446"/>
    </source>
</evidence>
<comment type="caution">
    <text evidence="3">The sequence shown here is derived from an EMBL/GenBank/DDBJ whole genome shotgun (WGS) entry which is preliminary data.</text>
</comment>
<sequence length="96" mass="10001">MKIARVVGNTTLCRMHPGMQASRLRCIEVVGTTGDIDNLTPGGDLIVAWDLCGSSEGDLVALAEGPESAAPFKPDVKPIDASIVAILDHCEITAPS</sequence>
<dbReference type="RefSeq" id="WP_283432082.1">
    <property type="nucleotide sequence ID" value="NZ_CAWLDM010000001.1"/>
</dbReference>
<dbReference type="Gene3D" id="2.40.50.220">
    <property type="entry name" value="EutN/Ccml"/>
    <property type="match status" value="1"/>
</dbReference>
<gene>
    <name evidence="3" type="ORF">SAMN06265222_103294</name>
</gene>
<accession>A0ABY1PWR5</accession>
<dbReference type="PROSITE" id="PS51932">
    <property type="entry name" value="BMV"/>
    <property type="match status" value="1"/>
</dbReference>
<evidence type="ECO:0000256" key="1">
    <source>
        <dbReference type="ARBA" id="ARBA00024322"/>
    </source>
</evidence>
<comment type="subcellular location">
    <subcellularLocation>
        <location evidence="1">Bacterial microcompartment</location>
    </subcellularLocation>
</comment>